<dbReference type="Proteomes" id="UP001567538">
    <property type="component" value="Unassembled WGS sequence"/>
</dbReference>
<evidence type="ECO:0000256" key="1">
    <source>
        <dbReference type="SAM" id="MobiDB-lite"/>
    </source>
</evidence>
<comment type="caution">
    <text evidence="2">The sequence shown here is derived from an EMBL/GenBank/DDBJ whole genome shotgun (WGS) entry which is preliminary data.</text>
</comment>
<evidence type="ECO:0000313" key="2">
    <source>
        <dbReference type="EMBL" id="KAL1567428.1"/>
    </source>
</evidence>
<sequence>MDQIQKKTEEERVMAANRVAEINKKWAAKKPKDEANTFGMKNEDCARSGGPLDTTQWAAGNEAESATESHLA</sequence>
<dbReference type="EMBL" id="JBEAFC010000002">
    <property type="protein sequence ID" value="KAL1567428.1"/>
    <property type="molecule type" value="Genomic_DNA"/>
</dbReference>
<organism evidence="2 3">
    <name type="scientific">Salvia divinorum</name>
    <name type="common">Maria pastora</name>
    <name type="synonym">Diviner's sage</name>
    <dbReference type="NCBI Taxonomy" id="28513"/>
    <lineage>
        <taxon>Eukaryota</taxon>
        <taxon>Viridiplantae</taxon>
        <taxon>Streptophyta</taxon>
        <taxon>Embryophyta</taxon>
        <taxon>Tracheophyta</taxon>
        <taxon>Spermatophyta</taxon>
        <taxon>Magnoliopsida</taxon>
        <taxon>eudicotyledons</taxon>
        <taxon>Gunneridae</taxon>
        <taxon>Pentapetalae</taxon>
        <taxon>asterids</taxon>
        <taxon>lamiids</taxon>
        <taxon>Lamiales</taxon>
        <taxon>Lamiaceae</taxon>
        <taxon>Nepetoideae</taxon>
        <taxon>Mentheae</taxon>
        <taxon>Salviinae</taxon>
        <taxon>Salvia</taxon>
        <taxon>Salvia subgen. Calosphace</taxon>
    </lineage>
</organism>
<dbReference type="AlphaFoldDB" id="A0ABD1IIP4"/>
<evidence type="ECO:0000313" key="3">
    <source>
        <dbReference type="Proteomes" id="UP001567538"/>
    </source>
</evidence>
<feature type="compositionally biased region" description="Basic and acidic residues" evidence="1">
    <location>
        <begin position="33"/>
        <end position="46"/>
    </location>
</feature>
<protein>
    <submittedName>
        <fullName evidence="2">Uncharacterized protein</fullName>
    </submittedName>
</protein>
<feature type="region of interest" description="Disordered" evidence="1">
    <location>
        <begin position="33"/>
        <end position="72"/>
    </location>
</feature>
<proteinExistence type="predicted"/>
<name>A0ABD1IIP4_SALDI</name>
<keyword evidence="3" id="KW-1185">Reference proteome</keyword>
<feature type="compositionally biased region" description="Polar residues" evidence="1">
    <location>
        <begin position="53"/>
        <end position="72"/>
    </location>
</feature>
<gene>
    <name evidence="2" type="ORF">AAHA92_02908</name>
</gene>
<accession>A0ABD1IIP4</accession>
<reference evidence="2 3" key="1">
    <citation type="submission" date="2024-06" db="EMBL/GenBank/DDBJ databases">
        <title>A chromosome level genome sequence of Diviner's sage (Salvia divinorum).</title>
        <authorList>
            <person name="Ford S.A."/>
            <person name="Ro D.-K."/>
            <person name="Ness R.W."/>
            <person name="Phillips M.A."/>
        </authorList>
    </citation>
    <scope>NUCLEOTIDE SEQUENCE [LARGE SCALE GENOMIC DNA]</scope>
    <source>
        <strain evidence="2">SAF-2024a</strain>
        <tissue evidence="2">Leaf</tissue>
    </source>
</reference>